<evidence type="ECO:0000313" key="2">
    <source>
        <dbReference type="Proteomes" id="UP000324536"/>
    </source>
</evidence>
<dbReference type="OrthoDB" id="7284935at2"/>
<organism evidence="1 2">
    <name type="scientific">Acetobacter vaccinii</name>
    <dbReference type="NCBI Taxonomy" id="2592655"/>
    <lineage>
        <taxon>Bacteria</taxon>
        <taxon>Pseudomonadati</taxon>
        <taxon>Pseudomonadota</taxon>
        <taxon>Alphaproteobacteria</taxon>
        <taxon>Acetobacterales</taxon>
        <taxon>Acetobacteraceae</taxon>
        <taxon>Acetobacter</taxon>
    </lineage>
</organism>
<sequence>MKPAKILPIVSFLALAACQVPSPQERKLLDSMVGKQATDVVRAFGVPNREFVTGDHTFLAYIHQETDYTMPMGGWGWGGPGWGWGGGWGGPGWGWGGGWGGPGWGGGGMAYTYSCQTTFELVNGIVSAWTMKGDGC</sequence>
<dbReference type="AlphaFoldDB" id="A0A5C1YLK2"/>
<evidence type="ECO:0008006" key="3">
    <source>
        <dbReference type="Google" id="ProtNLM"/>
    </source>
</evidence>
<evidence type="ECO:0000313" key="1">
    <source>
        <dbReference type="EMBL" id="QEO16771.1"/>
    </source>
</evidence>
<name>A0A5C1YLK2_9PROT</name>
<keyword evidence="2" id="KW-1185">Reference proteome</keyword>
<accession>A0A5C1YLK2</accession>
<dbReference type="Proteomes" id="UP000324536">
    <property type="component" value="Chromosome"/>
</dbReference>
<gene>
    <name evidence="1" type="ORF">FLP30_02530</name>
</gene>
<dbReference type="EMBL" id="CP043506">
    <property type="protein sequence ID" value="QEO16771.1"/>
    <property type="molecule type" value="Genomic_DNA"/>
</dbReference>
<proteinExistence type="predicted"/>
<protein>
    <recommendedName>
        <fullName evidence="3">DUF4136 domain-containing protein</fullName>
    </recommendedName>
</protein>
<dbReference type="PROSITE" id="PS51257">
    <property type="entry name" value="PROKAR_LIPOPROTEIN"/>
    <property type="match status" value="1"/>
</dbReference>
<reference evidence="1 2" key="1">
    <citation type="submission" date="2019-09" db="EMBL/GenBank/DDBJ databases">
        <title>Genome sequencing of strain KACC 21233.</title>
        <authorList>
            <person name="Heo J."/>
            <person name="Kim S.-J."/>
            <person name="Kim J.-S."/>
            <person name="Hong S.-B."/>
            <person name="Kwon S.-W."/>
        </authorList>
    </citation>
    <scope>NUCLEOTIDE SEQUENCE [LARGE SCALE GENOMIC DNA]</scope>
    <source>
        <strain evidence="1 2">KACC 21233</strain>
    </source>
</reference>
<dbReference type="RefSeq" id="WP_149278401.1">
    <property type="nucleotide sequence ID" value="NZ_CP043506.1"/>
</dbReference>
<dbReference type="KEGG" id="acek:FLP30_02530"/>